<protein>
    <submittedName>
        <fullName evidence="3">Ferrous iron transport protein A</fullName>
    </submittedName>
</protein>
<dbReference type="SUPFAM" id="SSF50037">
    <property type="entry name" value="C-terminal domain of transcriptional repressors"/>
    <property type="match status" value="1"/>
</dbReference>
<evidence type="ECO:0000313" key="4">
    <source>
        <dbReference type="Proteomes" id="UP000323824"/>
    </source>
</evidence>
<keyword evidence="4" id="KW-1185">Reference proteome</keyword>
<dbReference type="InterPro" id="IPR007167">
    <property type="entry name" value="Fe-transptr_FeoA-like"/>
</dbReference>
<dbReference type="InterPro" id="IPR008988">
    <property type="entry name" value="Transcriptional_repressor_C"/>
</dbReference>
<dbReference type="OrthoDB" id="9811076at2"/>
<gene>
    <name evidence="3" type="ORF">EW093_05225</name>
</gene>
<dbReference type="RefSeq" id="WP_149567383.1">
    <property type="nucleotide sequence ID" value="NZ_CP035807.1"/>
</dbReference>
<accession>A0A5C1QBL7</accession>
<keyword evidence="1" id="KW-0408">Iron</keyword>
<reference evidence="3 4" key="1">
    <citation type="submission" date="2019-02" db="EMBL/GenBank/DDBJ databases">
        <authorList>
            <person name="Fomenkov A."/>
            <person name="Dubinina G."/>
            <person name="Grabovich M."/>
            <person name="Vincze T."/>
            <person name="Roberts R.J."/>
        </authorList>
    </citation>
    <scope>NUCLEOTIDE SEQUENCE [LARGE SCALE GENOMIC DNA]</scope>
    <source>
        <strain evidence="3 4">P</strain>
    </source>
</reference>
<evidence type="ECO:0000259" key="2">
    <source>
        <dbReference type="SMART" id="SM00899"/>
    </source>
</evidence>
<dbReference type="InterPro" id="IPR052713">
    <property type="entry name" value="FeoA"/>
</dbReference>
<dbReference type="SMART" id="SM00899">
    <property type="entry name" value="FeoA"/>
    <property type="match status" value="1"/>
</dbReference>
<dbReference type="Gene3D" id="2.30.30.90">
    <property type="match status" value="1"/>
</dbReference>
<feature type="domain" description="Ferrous iron transporter FeoA-like" evidence="2">
    <location>
        <begin position="1"/>
        <end position="74"/>
    </location>
</feature>
<evidence type="ECO:0000313" key="3">
    <source>
        <dbReference type="EMBL" id="QEN04126.1"/>
    </source>
</evidence>
<reference evidence="3 4" key="2">
    <citation type="submission" date="2019-09" db="EMBL/GenBank/DDBJ databases">
        <title>Complete Genome Sequence and Methylome Analysis of free living Spirochaetas.</title>
        <authorList>
            <person name="Leshcheva N."/>
            <person name="Mikheeva N."/>
        </authorList>
    </citation>
    <scope>NUCLEOTIDE SEQUENCE [LARGE SCALE GENOMIC DNA]</scope>
    <source>
        <strain evidence="3 4">P</strain>
    </source>
</reference>
<dbReference type="Proteomes" id="UP000323824">
    <property type="component" value="Chromosome"/>
</dbReference>
<name>A0A5C1QBL7_9SPIO</name>
<evidence type="ECO:0000256" key="1">
    <source>
        <dbReference type="ARBA" id="ARBA00023004"/>
    </source>
</evidence>
<dbReference type="PANTHER" id="PTHR42954">
    <property type="entry name" value="FE(2+) TRANSPORT PROTEIN A"/>
    <property type="match status" value="1"/>
</dbReference>
<dbReference type="EMBL" id="CP035807">
    <property type="protein sequence ID" value="QEN04126.1"/>
    <property type="molecule type" value="Genomic_DNA"/>
</dbReference>
<dbReference type="KEGG" id="sper:EW093_05225"/>
<dbReference type="PANTHER" id="PTHR42954:SF2">
    <property type="entry name" value="FE(2+) TRANSPORT PROTEIN A"/>
    <property type="match status" value="1"/>
</dbReference>
<sequence>MKVKDLKIGNRVRVTGYEKGNSEYRTKLLSMGLTRGVEFTLTKIAPMGDPVELEVRGFHLSLRKSEADILIIEEV</sequence>
<dbReference type="Pfam" id="PF04023">
    <property type="entry name" value="FeoA"/>
    <property type="match status" value="1"/>
</dbReference>
<dbReference type="InterPro" id="IPR038157">
    <property type="entry name" value="FeoA_core_dom"/>
</dbReference>
<proteinExistence type="predicted"/>
<dbReference type="GO" id="GO:0046914">
    <property type="term" value="F:transition metal ion binding"/>
    <property type="evidence" value="ECO:0007669"/>
    <property type="project" value="InterPro"/>
</dbReference>
<organism evidence="3 4">
    <name type="scientific">Thiospirochaeta perfilievii</name>
    <dbReference type="NCBI Taxonomy" id="252967"/>
    <lineage>
        <taxon>Bacteria</taxon>
        <taxon>Pseudomonadati</taxon>
        <taxon>Spirochaetota</taxon>
        <taxon>Spirochaetia</taxon>
        <taxon>Spirochaetales</taxon>
        <taxon>Spirochaetaceae</taxon>
        <taxon>Thiospirochaeta</taxon>
    </lineage>
</organism>
<dbReference type="AlphaFoldDB" id="A0A5C1QBL7"/>